<dbReference type="OrthoDB" id="4301723at2"/>
<dbReference type="PANTHER" id="PTHR35526">
    <property type="entry name" value="ANTI-SIGMA-F FACTOR RSBW-RELATED"/>
    <property type="match status" value="1"/>
</dbReference>
<evidence type="ECO:0000313" key="5">
    <source>
        <dbReference type="Proteomes" id="UP000192445"/>
    </source>
</evidence>
<evidence type="ECO:0000313" key="4">
    <source>
        <dbReference type="EMBL" id="ARF61528.1"/>
    </source>
</evidence>
<dbReference type="RefSeq" id="WP_078631389.1">
    <property type="nucleotide sequence ID" value="NZ_CP020570.1"/>
</dbReference>
<evidence type="ECO:0000259" key="3">
    <source>
        <dbReference type="Pfam" id="PF13581"/>
    </source>
</evidence>
<dbReference type="GO" id="GO:0004674">
    <property type="term" value="F:protein serine/threonine kinase activity"/>
    <property type="evidence" value="ECO:0007669"/>
    <property type="project" value="UniProtKB-KW"/>
</dbReference>
<name>A0A1V0U954_STRVN</name>
<dbReference type="Gene3D" id="3.30.565.10">
    <property type="entry name" value="Histidine kinase-like ATPase, C-terminal domain"/>
    <property type="match status" value="1"/>
</dbReference>
<evidence type="ECO:0000256" key="2">
    <source>
        <dbReference type="SAM" id="MobiDB-lite"/>
    </source>
</evidence>
<keyword evidence="1" id="KW-0723">Serine/threonine-protein kinase</keyword>
<feature type="domain" description="Histidine kinase/HSP90-like ATPase" evidence="3">
    <location>
        <begin position="30"/>
        <end position="135"/>
    </location>
</feature>
<feature type="region of interest" description="Disordered" evidence="2">
    <location>
        <begin position="141"/>
        <end position="181"/>
    </location>
</feature>
<dbReference type="STRING" id="1935.B1H20_08995"/>
<reference evidence="4 5" key="1">
    <citation type="submission" date="2017-03" db="EMBL/GenBank/DDBJ databases">
        <title>Complete Genome Sequence of a natural compounds producer, Streptomyces violaceus S21.</title>
        <authorList>
            <person name="Zhong C."/>
            <person name="Zhao Z."/>
            <person name="Fu J."/>
            <person name="Zong G."/>
            <person name="Qin R."/>
            <person name="Cao G."/>
        </authorList>
    </citation>
    <scope>NUCLEOTIDE SEQUENCE [LARGE SCALE GENOMIC DNA]</scope>
    <source>
        <strain evidence="4 5">S21</strain>
    </source>
</reference>
<sequence>MNHVLVPRRNPGEPVYRADLALGEHSARHLRRVLRLYLKTWDLLFLADAAELALTELIANVVRHVPGGRGRTYIFQLPNREGVRVEVADDSPVVPLAIKGDAMDEGGRGLLLVNAVTDDWGIVKQWDQVGKTIWFECLTPPELGGSPLRTAKPEPRPETKPETRPEAKPEPKPESGARRRS</sequence>
<dbReference type="Pfam" id="PF13581">
    <property type="entry name" value="HATPase_c_2"/>
    <property type="match status" value="1"/>
</dbReference>
<dbReference type="InterPro" id="IPR003594">
    <property type="entry name" value="HATPase_dom"/>
</dbReference>
<accession>A0A1V0U954</accession>
<organism evidence="4 5">
    <name type="scientific">Streptomyces violaceoruber</name>
    <dbReference type="NCBI Taxonomy" id="1935"/>
    <lineage>
        <taxon>Bacteria</taxon>
        <taxon>Bacillati</taxon>
        <taxon>Actinomycetota</taxon>
        <taxon>Actinomycetes</taxon>
        <taxon>Kitasatosporales</taxon>
        <taxon>Streptomycetaceae</taxon>
        <taxon>Streptomyces</taxon>
        <taxon>Streptomyces violaceoruber group</taxon>
    </lineage>
</organism>
<dbReference type="AlphaFoldDB" id="A0A1V0U954"/>
<dbReference type="InterPro" id="IPR036890">
    <property type="entry name" value="HATPase_C_sf"/>
</dbReference>
<dbReference type="CDD" id="cd16936">
    <property type="entry name" value="HATPase_RsbW-like"/>
    <property type="match status" value="1"/>
</dbReference>
<proteinExistence type="predicted"/>
<dbReference type="SUPFAM" id="SSF55874">
    <property type="entry name" value="ATPase domain of HSP90 chaperone/DNA topoisomerase II/histidine kinase"/>
    <property type="match status" value="1"/>
</dbReference>
<protein>
    <recommendedName>
        <fullName evidence="3">Histidine kinase/HSP90-like ATPase domain-containing protein</fullName>
    </recommendedName>
</protein>
<gene>
    <name evidence="4" type="ORF">B1H20_08995</name>
</gene>
<keyword evidence="1" id="KW-0418">Kinase</keyword>
<dbReference type="InterPro" id="IPR050267">
    <property type="entry name" value="Anti-sigma-factor_SerPK"/>
</dbReference>
<dbReference type="EMBL" id="CP020570">
    <property type="protein sequence ID" value="ARF61528.1"/>
    <property type="molecule type" value="Genomic_DNA"/>
</dbReference>
<dbReference type="KEGG" id="svu:B1H20_08995"/>
<dbReference type="PANTHER" id="PTHR35526:SF3">
    <property type="entry name" value="ANTI-SIGMA-F FACTOR RSBW"/>
    <property type="match status" value="1"/>
</dbReference>
<dbReference type="Proteomes" id="UP000192445">
    <property type="component" value="Chromosome"/>
</dbReference>
<evidence type="ECO:0000256" key="1">
    <source>
        <dbReference type="ARBA" id="ARBA00022527"/>
    </source>
</evidence>
<feature type="compositionally biased region" description="Basic and acidic residues" evidence="2">
    <location>
        <begin position="151"/>
        <end position="181"/>
    </location>
</feature>
<keyword evidence="1" id="KW-0808">Transferase</keyword>